<dbReference type="AlphaFoldDB" id="A0A1H2B5J5"/>
<dbReference type="GO" id="GO:0005829">
    <property type="term" value="C:cytosol"/>
    <property type="evidence" value="ECO:0007669"/>
    <property type="project" value="TreeGrafter"/>
</dbReference>
<organism evidence="6 7">
    <name type="scientific">Bradyrhizobium canariense</name>
    <dbReference type="NCBI Taxonomy" id="255045"/>
    <lineage>
        <taxon>Bacteria</taxon>
        <taxon>Pseudomonadati</taxon>
        <taxon>Pseudomonadota</taxon>
        <taxon>Alphaproteobacteria</taxon>
        <taxon>Hyphomicrobiales</taxon>
        <taxon>Nitrobacteraceae</taxon>
        <taxon>Bradyrhizobium</taxon>
    </lineage>
</organism>
<reference evidence="7" key="1">
    <citation type="submission" date="2016-10" db="EMBL/GenBank/DDBJ databases">
        <authorList>
            <person name="Varghese N."/>
            <person name="Submissions S."/>
        </authorList>
    </citation>
    <scope>NUCLEOTIDE SEQUENCE [LARGE SCALE GENOMIC DNA]</scope>
    <source>
        <strain evidence="7">GAS369</strain>
    </source>
</reference>
<dbReference type="InterPro" id="IPR049517">
    <property type="entry name" value="ACX-like_C"/>
</dbReference>
<feature type="domain" description="Acetophenone carboxylase-like C-terminal" evidence="5">
    <location>
        <begin position="513"/>
        <end position="679"/>
    </location>
</feature>
<evidence type="ECO:0000259" key="3">
    <source>
        <dbReference type="Pfam" id="PF02538"/>
    </source>
</evidence>
<protein>
    <submittedName>
        <fullName evidence="6">5-oxoprolinase (ATP-hydrolysing)/N-methylhydantoinase A</fullName>
    </submittedName>
</protein>
<dbReference type="Pfam" id="PF02538">
    <property type="entry name" value="Hydantoinase_B"/>
    <property type="match status" value="1"/>
</dbReference>
<sequence>MICLGSDIGGTFTDLVMIDETTGKIEIEKVLTTPTDPSLAIERGLQVFDDRIKGCVARASLLVHGTTLVINAVLERKGAVTGLITTRGFRDVIEIATEKRYDGNDLQLDLPEPLVPRPLRLEVDERTHASGVILKQLDERSVTEAAEALLAKGAKSIAVCLINSFANPAHEKRIGEILAKVAPSVPVTLSHQVMRELKEYERATTATVNAYAKPVVSRYLAMLEKRLERLKFTGDLLLMQSSGGINSAEHARNFPVQIIESGPAAGAIAAAHYASLSGQNTVLAFDMGGTTAKMCLVKDGRVARVHELEVGRVRRFKRGSGLPVRIPVVDLMEIGAGGGSLAQISAKGTLEVGPESSGAEPGPACYGLGGDRPTVSDADLILGYLNADYFLGAQMKLNSSAARRAIETHLARPLDITAAQAAWGVHSVVNENMASAAKVYVAEKGEDPSSCAIVAFGGAGPVHASDLARRIGARTVLIPPRAGVASAFGMLVAPMTFDTVRTHRVWLSKTSPTQLADVFNELEAEAQRGMPASTPSAVIKFERSLDVRYLGQGYDVSVPTENTDDLSATNVRKAFNTVYQKLYGRVFDALELEIMNLRVRAIAPGRQFVEQAETPAGEAAEAAESAREAYCPVIGDFVSHKVLRRSALRRGVEIAGPAIVEEAESTTIINSDSTLTVDASGTLVVSLAARAIPEASASRASESLDAVSLEMLWRKLASSVDELAAALVRTSFSTVVRDVKDYACAVFDGRGRLLVQSSDSTPGIAGGLGPMLRHMLERYPCEKLKPGDVLIGNDPWHGSGHHVDIFVATPAFRGEKVAGFAVSAAHHVDIGGRRATTESRDNYEEGLRIPVCKIFKGGEPNEDVFAFIASNVRMSDTVIGDLRAQFAANHVGCERLVEICAQRGWPDLQILADEIIIRSEKITRAEIASIKDGVYTHEAPIGIIGGQELRVRAQVTVEGEEIVVDFSGSSPQVVSAINCTLTYTAAYSVFAVIALLNLPIPTNHGTLAPITVRAEPGTILNAQFPAPVFARTTIGNFVPEMIFTTLAPVMPERVIAGCGGTPLWAQYIFGKRRDGSSFATLNAASGGLGARHDKDGVSCLTFPVNIGNTPVEILETDLPLIVVRRELWQDSAGPGRTRGGLGQIFELLVPDSELGPDGPILIGFRGGRYDFPVPGLLDGRETPKGVMLIAGARAGAGGDTTVPPGGSIICQIPGGGGLGDPSERDRELVRRDLAFGYISAGHAEQAYSYSAERDAATKKEVA</sequence>
<dbReference type="PANTHER" id="PTHR11365">
    <property type="entry name" value="5-OXOPROLINASE RELATED"/>
    <property type="match status" value="1"/>
</dbReference>
<dbReference type="InterPro" id="IPR045079">
    <property type="entry name" value="Oxoprolinase-like"/>
</dbReference>
<feature type="domain" description="Hydantoinase B/oxoprolinase" evidence="3">
    <location>
        <begin position="705"/>
        <end position="1221"/>
    </location>
</feature>
<evidence type="ECO:0000313" key="7">
    <source>
        <dbReference type="Proteomes" id="UP000243904"/>
    </source>
</evidence>
<dbReference type="Pfam" id="PF05378">
    <property type="entry name" value="Hydant_A_N"/>
    <property type="match status" value="1"/>
</dbReference>
<dbReference type="Pfam" id="PF01968">
    <property type="entry name" value="Hydantoinase_A"/>
    <property type="match status" value="1"/>
</dbReference>
<dbReference type="Pfam" id="PF19278">
    <property type="entry name" value="Hydant_A_C"/>
    <property type="match status" value="1"/>
</dbReference>
<name>A0A1H2B5J5_9BRAD</name>
<dbReference type="InterPro" id="IPR003692">
    <property type="entry name" value="Hydantoinase_B"/>
</dbReference>
<dbReference type="PANTHER" id="PTHR11365:SF23">
    <property type="entry name" value="HYPOTHETICAL 5-OXOPROLINASE (EUROFUNG)-RELATED"/>
    <property type="match status" value="1"/>
</dbReference>
<evidence type="ECO:0000259" key="2">
    <source>
        <dbReference type="Pfam" id="PF01968"/>
    </source>
</evidence>
<evidence type="ECO:0000259" key="4">
    <source>
        <dbReference type="Pfam" id="PF05378"/>
    </source>
</evidence>
<dbReference type="GO" id="GO:0017168">
    <property type="term" value="F:5-oxoprolinase (ATP-hydrolyzing) activity"/>
    <property type="evidence" value="ECO:0007669"/>
    <property type="project" value="TreeGrafter"/>
</dbReference>
<accession>A0A1H2B5J5</accession>
<dbReference type="EMBL" id="LT629750">
    <property type="protein sequence ID" value="SDT53209.1"/>
    <property type="molecule type" value="Genomic_DNA"/>
</dbReference>
<evidence type="ECO:0000256" key="1">
    <source>
        <dbReference type="ARBA" id="ARBA00010403"/>
    </source>
</evidence>
<dbReference type="GO" id="GO:0006749">
    <property type="term" value="P:glutathione metabolic process"/>
    <property type="evidence" value="ECO:0007669"/>
    <property type="project" value="TreeGrafter"/>
</dbReference>
<evidence type="ECO:0000259" key="5">
    <source>
        <dbReference type="Pfam" id="PF19278"/>
    </source>
</evidence>
<feature type="domain" description="Hydantoinase A/oxoprolinase" evidence="2">
    <location>
        <begin position="202"/>
        <end position="496"/>
    </location>
</feature>
<evidence type="ECO:0000313" key="6">
    <source>
        <dbReference type="EMBL" id="SDT53209.1"/>
    </source>
</evidence>
<keyword evidence="7" id="KW-1185">Reference proteome</keyword>
<proteinExistence type="inferred from homology"/>
<dbReference type="InterPro" id="IPR008040">
    <property type="entry name" value="Hydant_A_N"/>
</dbReference>
<gene>
    <name evidence="6" type="ORF">SAMN05444158_6791</name>
</gene>
<dbReference type="RefSeq" id="WP_146690414.1">
    <property type="nucleotide sequence ID" value="NZ_LT629750.1"/>
</dbReference>
<dbReference type="Proteomes" id="UP000243904">
    <property type="component" value="Chromosome I"/>
</dbReference>
<comment type="similarity">
    <text evidence="1">Belongs to the oxoprolinase family.</text>
</comment>
<dbReference type="InterPro" id="IPR002821">
    <property type="entry name" value="Hydantoinase_A"/>
</dbReference>
<feature type="domain" description="Hydantoinase/oxoprolinase N-terminal" evidence="4">
    <location>
        <begin position="5"/>
        <end position="180"/>
    </location>
</feature>